<dbReference type="EMBL" id="KN716234">
    <property type="protein sequence ID" value="KJH49480.1"/>
    <property type="molecule type" value="Genomic_DNA"/>
</dbReference>
<sequence>MRSQEISSLSNVFTSLSLGRKVLSFPDMNKRSDVINIRGEKSEVDKVYKQLQAIGKDLVCC</sequence>
<dbReference type="OrthoDB" id="10027144at2759"/>
<reference evidence="1 2" key="1">
    <citation type="submission" date="2013-11" db="EMBL/GenBank/DDBJ databases">
        <title>Draft genome of the bovine lungworm Dictyocaulus viviparus.</title>
        <authorList>
            <person name="Mitreva M."/>
        </authorList>
    </citation>
    <scope>NUCLEOTIDE SEQUENCE [LARGE SCALE GENOMIC DNA]</scope>
    <source>
        <strain evidence="1 2">HannoverDv2000</strain>
    </source>
</reference>
<dbReference type="STRING" id="29172.A0A0D8XYA7"/>
<accession>A0A0D8XYA7</accession>
<name>A0A0D8XYA7_DICVI</name>
<dbReference type="AlphaFoldDB" id="A0A0D8XYA7"/>
<dbReference type="GO" id="GO:0003723">
    <property type="term" value="F:RNA binding"/>
    <property type="evidence" value="ECO:0007669"/>
    <property type="project" value="InterPro"/>
</dbReference>
<dbReference type="InterPro" id="IPR036612">
    <property type="entry name" value="KH_dom_type_1_sf"/>
</dbReference>
<keyword evidence="2" id="KW-1185">Reference proteome</keyword>
<gene>
    <name evidence="1" type="ORF">DICVIV_04417</name>
</gene>
<dbReference type="Gene3D" id="3.30.1370.10">
    <property type="entry name" value="K Homology domain, type 1"/>
    <property type="match status" value="1"/>
</dbReference>
<reference evidence="2" key="2">
    <citation type="journal article" date="2016" name="Sci. Rep.">
        <title>Dictyocaulus viviparus genome, variome and transcriptome elucidate lungworm biology and support future intervention.</title>
        <authorList>
            <person name="McNulty S.N."/>
            <person name="Strube C."/>
            <person name="Rosa B.A."/>
            <person name="Martin J.C."/>
            <person name="Tyagi R."/>
            <person name="Choi Y.J."/>
            <person name="Wang Q."/>
            <person name="Hallsworth Pepin K."/>
            <person name="Zhang X."/>
            <person name="Ozersky P."/>
            <person name="Wilson R.K."/>
            <person name="Sternberg P.W."/>
            <person name="Gasser R.B."/>
            <person name="Mitreva M."/>
        </authorList>
    </citation>
    <scope>NUCLEOTIDE SEQUENCE [LARGE SCALE GENOMIC DNA]</scope>
    <source>
        <strain evidence="2">HannoverDv2000</strain>
    </source>
</reference>
<organism evidence="1 2">
    <name type="scientific">Dictyocaulus viviparus</name>
    <name type="common">Bovine lungworm</name>
    <dbReference type="NCBI Taxonomy" id="29172"/>
    <lineage>
        <taxon>Eukaryota</taxon>
        <taxon>Metazoa</taxon>
        <taxon>Ecdysozoa</taxon>
        <taxon>Nematoda</taxon>
        <taxon>Chromadorea</taxon>
        <taxon>Rhabditida</taxon>
        <taxon>Rhabditina</taxon>
        <taxon>Rhabditomorpha</taxon>
        <taxon>Strongyloidea</taxon>
        <taxon>Metastrongylidae</taxon>
        <taxon>Dictyocaulus</taxon>
    </lineage>
</organism>
<evidence type="ECO:0008006" key="3">
    <source>
        <dbReference type="Google" id="ProtNLM"/>
    </source>
</evidence>
<evidence type="ECO:0000313" key="2">
    <source>
        <dbReference type="Proteomes" id="UP000053766"/>
    </source>
</evidence>
<evidence type="ECO:0000313" key="1">
    <source>
        <dbReference type="EMBL" id="KJH49480.1"/>
    </source>
</evidence>
<dbReference type="Proteomes" id="UP000053766">
    <property type="component" value="Unassembled WGS sequence"/>
</dbReference>
<proteinExistence type="predicted"/>
<protein>
    <recommendedName>
        <fullName evidence="3">K Homology domain-containing protein</fullName>
    </recommendedName>
</protein>